<dbReference type="RefSeq" id="WP_093089543.1">
    <property type="nucleotide sequence ID" value="NZ_FNBE01000023.1"/>
</dbReference>
<sequence>MNIDEVATGPDTTHLATAGAEHGPPVLFLHGTGPGATGALSFAPILPALDRFRCLVPDLVGFGRSGHPQDVPAGPGPWFARRVDAVLALLDTLGLDRVHVVGHSYGARVALELILRVPDRVDRVVLLAAGGTPVKANLTTLTDFYGNPDEAAMGTLVDAQLSRPVPGIEPYVTERLATAVRPEVQRSFQAAMGAGAPMPTYDETMLPAVSHPVLAVHGKDDATISADASLYLAEHLRHCDLHLYADCGHLLQYEVPTQLGALIHDFLAPGLAEERSV</sequence>
<keyword evidence="1 3" id="KW-0378">Hydrolase</keyword>
<dbReference type="OrthoDB" id="9801162at2"/>
<reference evidence="3 4" key="1">
    <citation type="submission" date="2016-10" db="EMBL/GenBank/DDBJ databases">
        <authorList>
            <person name="de Groot N.N."/>
        </authorList>
    </citation>
    <scope>NUCLEOTIDE SEQUENCE [LARGE SCALE GENOMIC DNA]</scope>
    <source>
        <strain evidence="3 4">CGMCC 4.3143</strain>
    </source>
</reference>
<proteinExistence type="predicted"/>
<dbReference type="Proteomes" id="UP000198967">
    <property type="component" value="Unassembled WGS sequence"/>
</dbReference>
<dbReference type="PRINTS" id="PR00111">
    <property type="entry name" value="ABHYDROLASE"/>
</dbReference>
<dbReference type="PANTHER" id="PTHR43798">
    <property type="entry name" value="MONOACYLGLYCEROL LIPASE"/>
    <property type="match status" value="1"/>
</dbReference>
<dbReference type="PANTHER" id="PTHR43798:SF31">
    <property type="entry name" value="AB HYDROLASE SUPERFAMILY PROTEIN YCLE"/>
    <property type="match status" value="1"/>
</dbReference>
<dbReference type="Pfam" id="PF00561">
    <property type="entry name" value="Abhydrolase_1"/>
    <property type="match status" value="1"/>
</dbReference>
<protein>
    <submittedName>
        <fullName evidence="3">2-hydroxymuconate-semialdehyde hydrolase</fullName>
    </submittedName>
</protein>
<dbReference type="GO" id="GO:0016020">
    <property type="term" value="C:membrane"/>
    <property type="evidence" value="ECO:0007669"/>
    <property type="project" value="TreeGrafter"/>
</dbReference>
<dbReference type="Gene3D" id="3.40.50.1820">
    <property type="entry name" value="alpha/beta hydrolase"/>
    <property type="match status" value="1"/>
</dbReference>
<evidence type="ECO:0000313" key="3">
    <source>
        <dbReference type="EMBL" id="SDH47192.1"/>
    </source>
</evidence>
<accession>A0A1G8CPB1</accession>
<name>A0A1G8CPB1_PSEOR</name>
<evidence type="ECO:0000259" key="2">
    <source>
        <dbReference type="Pfam" id="PF00561"/>
    </source>
</evidence>
<dbReference type="GO" id="GO:0016787">
    <property type="term" value="F:hydrolase activity"/>
    <property type="evidence" value="ECO:0007669"/>
    <property type="project" value="UniProtKB-KW"/>
</dbReference>
<organism evidence="3 4">
    <name type="scientific">Pseudonocardia oroxyli</name>
    <dbReference type="NCBI Taxonomy" id="366584"/>
    <lineage>
        <taxon>Bacteria</taxon>
        <taxon>Bacillati</taxon>
        <taxon>Actinomycetota</taxon>
        <taxon>Actinomycetes</taxon>
        <taxon>Pseudonocardiales</taxon>
        <taxon>Pseudonocardiaceae</taxon>
        <taxon>Pseudonocardia</taxon>
    </lineage>
</organism>
<keyword evidence="4" id="KW-1185">Reference proteome</keyword>
<dbReference type="AlphaFoldDB" id="A0A1G8CPB1"/>
<gene>
    <name evidence="3" type="ORF">SAMN05216377_12319</name>
</gene>
<dbReference type="STRING" id="366584.SAMN05216377_12319"/>
<feature type="domain" description="AB hydrolase-1" evidence="2">
    <location>
        <begin position="24"/>
        <end position="254"/>
    </location>
</feature>
<dbReference type="InterPro" id="IPR029058">
    <property type="entry name" value="AB_hydrolase_fold"/>
</dbReference>
<dbReference type="InterPro" id="IPR000073">
    <property type="entry name" value="AB_hydrolase_1"/>
</dbReference>
<evidence type="ECO:0000313" key="4">
    <source>
        <dbReference type="Proteomes" id="UP000198967"/>
    </source>
</evidence>
<dbReference type="EMBL" id="FNBE01000023">
    <property type="protein sequence ID" value="SDH47192.1"/>
    <property type="molecule type" value="Genomic_DNA"/>
</dbReference>
<evidence type="ECO:0000256" key="1">
    <source>
        <dbReference type="ARBA" id="ARBA00022801"/>
    </source>
</evidence>
<dbReference type="SUPFAM" id="SSF53474">
    <property type="entry name" value="alpha/beta-Hydrolases"/>
    <property type="match status" value="1"/>
</dbReference>
<dbReference type="InterPro" id="IPR050266">
    <property type="entry name" value="AB_hydrolase_sf"/>
</dbReference>